<feature type="chain" id="PRO_5002245419" evidence="1">
    <location>
        <begin position="19"/>
        <end position="197"/>
    </location>
</feature>
<dbReference type="AlphaFoldDB" id="A0A0D1EGU2"/>
<dbReference type="RefSeq" id="WP_043918911.1">
    <property type="nucleotide sequence ID" value="NZ_FZPF01000013.1"/>
</dbReference>
<accession>A0A0D1EGU2</accession>
<comment type="caution">
    <text evidence="2">The sequence shown here is derived from an EMBL/GenBank/DDBJ whole genome shotgun (WGS) entry which is preliminary data.</text>
</comment>
<proteinExistence type="predicted"/>
<feature type="signal peptide" evidence="1">
    <location>
        <begin position="1"/>
        <end position="18"/>
    </location>
</feature>
<sequence>MRWSLPGLVCLTAAPALACPTADDLRTGILVVFADGAVDRHTGFGNEDVRVEVLQDDQVIQVDLGAHGACLLNSAEIEPNGDRAGEIAVSYPDAIPGPTPSSEWIVTVTESHDGGADAIEEAHVWHEMRETTIGGGLFAAYDGVLTRRYADGDFAGELEGVEMVTYLPEHGFGFVAGAGLNALDLDLYDVERIEAVE</sequence>
<protein>
    <submittedName>
        <fullName evidence="2">Uncharacterized protein</fullName>
    </submittedName>
</protein>
<organism evidence="2 3">
    <name type="scientific">Jannaschia aquimarina</name>
    <dbReference type="NCBI Taxonomy" id="935700"/>
    <lineage>
        <taxon>Bacteria</taxon>
        <taxon>Pseudomonadati</taxon>
        <taxon>Pseudomonadota</taxon>
        <taxon>Alphaproteobacteria</taxon>
        <taxon>Rhodobacterales</taxon>
        <taxon>Roseobacteraceae</taxon>
        <taxon>Jannaschia</taxon>
    </lineage>
</organism>
<name>A0A0D1EGU2_9RHOB</name>
<gene>
    <name evidence="2" type="ORF">jaqu_20930</name>
</gene>
<dbReference type="EMBL" id="JYFE01000040">
    <property type="protein sequence ID" value="KIT16131.1"/>
    <property type="molecule type" value="Genomic_DNA"/>
</dbReference>
<keyword evidence="1" id="KW-0732">Signal</keyword>
<evidence type="ECO:0000313" key="3">
    <source>
        <dbReference type="Proteomes" id="UP000032232"/>
    </source>
</evidence>
<evidence type="ECO:0000313" key="2">
    <source>
        <dbReference type="EMBL" id="KIT16131.1"/>
    </source>
</evidence>
<keyword evidence="3" id="KW-1185">Reference proteome</keyword>
<dbReference type="PATRIC" id="fig|935700.4.peg.2159"/>
<reference evidence="2 3" key="1">
    <citation type="submission" date="2015-02" db="EMBL/GenBank/DDBJ databases">
        <title>Genome Sequence of Jannaschia aquimarina DSM28248, a member of the Roseobacter clade.</title>
        <authorList>
            <person name="Voget S."/>
            <person name="Daniel R."/>
        </authorList>
    </citation>
    <scope>NUCLEOTIDE SEQUENCE [LARGE SCALE GENOMIC DNA]</scope>
    <source>
        <strain evidence="2 3">GSW-M26</strain>
    </source>
</reference>
<evidence type="ECO:0000256" key="1">
    <source>
        <dbReference type="SAM" id="SignalP"/>
    </source>
</evidence>
<dbReference type="Proteomes" id="UP000032232">
    <property type="component" value="Unassembled WGS sequence"/>
</dbReference>
<dbReference type="STRING" id="935700.jaqu_20930"/>